<dbReference type="STRING" id="34103.SAMN05421778_11693"/>
<dbReference type="InterPro" id="IPR003593">
    <property type="entry name" value="AAA+_ATPase"/>
</dbReference>
<dbReference type="GO" id="GO:0016887">
    <property type="term" value="F:ATP hydrolysis activity"/>
    <property type="evidence" value="ECO:0007669"/>
    <property type="project" value="InterPro"/>
</dbReference>
<dbReference type="CDD" id="cd03220">
    <property type="entry name" value="ABC_KpsT_Wzt"/>
    <property type="match status" value="1"/>
</dbReference>
<dbReference type="Gene3D" id="3.40.50.300">
    <property type="entry name" value="P-loop containing nucleotide triphosphate hydrolases"/>
    <property type="match status" value="1"/>
</dbReference>
<dbReference type="SUPFAM" id="SSF52540">
    <property type="entry name" value="P-loop containing nucleoside triphosphate hydrolases"/>
    <property type="match status" value="1"/>
</dbReference>
<organism evidence="7 8">
    <name type="scientific">Sphaerotilus natans subsp. natans DSM 6575</name>
    <dbReference type="NCBI Taxonomy" id="1286631"/>
    <lineage>
        <taxon>Bacteria</taxon>
        <taxon>Pseudomonadati</taxon>
        <taxon>Pseudomonadota</taxon>
        <taxon>Betaproteobacteria</taxon>
        <taxon>Burkholderiales</taxon>
        <taxon>Sphaerotilaceae</taxon>
        <taxon>Sphaerotilus</taxon>
    </lineage>
</organism>
<dbReference type="Proteomes" id="UP000026714">
    <property type="component" value="Unassembled WGS sequence"/>
</dbReference>
<dbReference type="PATRIC" id="fig|1286631.3.peg.1882"/>
<evidence type="ECO:0000256" key="5">
    <source>
        <dbReference type="ARBA" id="ARBA00022840"/>
    </source>
</evidence>
<feature type="domain" description="ABC transporter" evidence="6">
    <location>
        <begin position="2"/>
        <end position="224"/>
    </location>
</feature>
<dbReference type="InterPro" id="IPR027417">
    <property type="entry name" value="P-loop_NTPase"/>
</dbReference>
<dbReference type="Pfam" id="PF00005">
    <property type="entry name" value="ABC_tran"/>
    <property type="match status" value="1"/>
</dbReference>
<keyword evidence="5" id="KW-0067">ATP-binding</keyword>
<comment type="caution">
    <text evidence="7">The sequence shown here is derived from an EMBL/GenBank/DDBJ whole genome shotgun (WGS) entry which is preliminary data.</text>
</comment>
<evidence type="ECO:0000256" key="1">
    <source>
        <dbReference type="ARBA" id="ARBA00005417"/>
    </source>
</evidence>
<dbReference type="PROSITE" id="PS50893">
    <property type="entry name" value="ABC_TRANSPORTER_2"/>
    <property type="match status" value="1"/>
</dbReference>
<dbReference type="RefSeq" id="WP_051631846.1">
    <property type="nucleotide sequence ID" value="NZ_AZRA01000049.1"/>
</dbReference>
<reference evidence="7 8" key="1">
    <citation type="journal article" date="2014" name="FEMS Microbiol. Ecol.">
        <title>Sphaerotilus natans encrusted with nanoball-shaped Fe(III) oxide minerals formed by nitrate-reducing mixotrophic Fe(II) oxidation.</title>
        <authorList>
            <person name="Park S."/>
            <person name="Kim D.H."/>
            <person name="Lee J.H."/>
            <person name="Hur H.G."/>
        </authorList>
    </citation>
    <scope>NUCLEOTIDE SEQUENCE [LARGE SCALE GENOMIC DNA]</scope>
    <source>
        <strain evidence="7 8">DSM 6575</strain>
    </source>
</reference>
<evidence type="ECO:0000256" key="2">
    <source>
        <dbReference type="ARBA" id="ARBA00022448"/>
    </source>
</evidence>
<dbReference type="GO" id="GO:0016020">
    <property type="term" value="C:membrane"/>
    <property type="evidence" value="ECO:0007669"/>
    <property type="project" value="InterPro"/>
</dbReference>
<gene>
    <name evidence="7" type="ORF">X805_19150</name>
</gene>
<keyword evidence="3" id="KW-0472">Membrane</keyword>
<dbReference type="PANTHER" id="PTHR46743:SF2">
    <property type="entry name" value="TEICHOIC ACIDS EXPORT ATP-BINDING PROTEIN TAGH"/>
    <property type="match status" value="1"/>
</dbReference>
<evidence type="ECO:0000256" key="4">
    <source>
        <dbReference type="ARBA" id="ARBA00022741"/>
    </source>
</evidence>
<dbReference type="GO" id="GO:0140359">
    <property type="term" value="F:ABC-type transporter activity"/>
    <property type="evidence" value="ECO:0007669"/>
    <property type="project" value="InterPro"/>
</dbReference>
<keyword evidence="2" id="KW-0813">Transport</keyword>
<dbReference type="PROSITE" id="PS00211">
    <property type="entry name" value="ABC_TRANSPORTER_1"/>
    <property type="match status" value="1"/>
</dbReference>
<evidence type="ECO:0000313" key="8">
    <source>
        <dbReference type="Proteomes" id="UP000026714"/>
    </source>
</evidence>
<evidence type="ECO:0000256" key="3">
    <source>
        <dbReference type="ARBA" id="ARBA00022475"/>
    </source>
</evidence>
<accession>A0A059KMP1</accession>
<name>A0A059KMP1_9BURK</name>
<keyword evidence="8" id="KW-1185">Reference proteome</keyword>
<sequence length="235" mass="25726">MLEIIGLCKSYPGRSGLRPVFRDFSLSVPDGLSIGLIGPNGAGKSTLMRLLGGLERPDRGRILTDERISWPIGLAGGLQGSLTGRDNVRFVCRIHASDHAELREREAFVEDFAEIGEAFDLPVKGYSSGMRSRLMFGLAMAFDFDTYLIDEVTAVGDAAFRAKSRRLLEARLGQARVIYTSHNMDEIARLCQRVVLLRPGAAPTLHESVREGIAAYQQLGREQTRSPVAVHGEAA</sequence>
<dbReference type="PANTHER" id="PTHR46743">
    <property type="entry name" value="TEICHOIC ACIDS EXPORT ATP-BINDING PROTEIN TAGH"/>
    <property type="match status" value="1"/>
</dbReference>
<protein>
    <submittedName>
        <fullName evidence="7">ABC-type polysaccharide/polyol phosphate transport system ATPase component-like protein</fullName>
    </submittedName>
</protein>
<dbReference type="InterPro" id="IPR003439">
    <property type="entry name" value="ABC_transporter-like_ATP-bd"/>
</dbReference>
<keyword evidence="4" id="KW-0547">Nucleotide-binding</keyword>
<comment type="similarity">
    <text evidence="1">Belongs to the ABC transporter superfamily.</text>
</comment>
<dbReference type="InterPro" id="IPR017871">
    <property type="entry name" value="ABC_transporter-like_CS"/>
</dbReference>
<keyword evidence="3" id="KW-1003">Cell membrane</keyword>
<dbReference type="InterPro" id="IPR015860">
    <property type="entry name" value="ABC_transpr_TagH-like"/>
</dbReference>
<dbReference type="EMBL" id="AZRA01000049">
    <property type="protein sequence ID" value="KDB52464.1"/>
    <property type="molecule type" value="Genomic_DNA"/>
</dbReference>
<proteinExistence type="inferred from homology"/>
<dbReference type="GO" id="GO:0005524">
    <property type="term" value="F:ATP binding"/>
    <property type="evidence" value="ECO:0007669"/>
    <property type="project" value="UniProtKB-KW"/>
</dbReference>
<dbReference type="SMART" id="SM00382">
    <property type="entry name" value="AAA"/>
    <property type="match status" value="1"/>
</dbReference>
<evidence type="ECO:0000313" key="7">
    <source>
        <dbReference type="EMBL" id="KDB52464.1"/>
    </source>
</evidence>
<dbReference type="eggNOG" id="COG1134">
    <property type="taxonomic scope" value="Bacteria"/>
</dbReference>
<dbReference type="AlphaFoldDB" id="A0A059KMP1"/>
<evidence type="ECO:0000259" key="6">
    <source>
        <dbReference type="PROSITE" id="PS50893"/>
    </source>
</evidence>
<dbReference type="InterPro" id="IPR050683">
    <property type="entry name" value="Bact_Polysacc_Export_ATP-bd"/>
</dbReference>